<dbReference type="EMBL" id="CAXAMM010009496">
    <property type="protein sequence ID" value="CAK9020554.1"/>
    <property type="molecule type" value="Genomic_DNA"/>
</dbReference>
<organism evidence="2 3">
    <name type="scientific">Durusdinium trenchii</name>
    <dbReference type="NCBI Taxonomy" id="1381693"/>
    <lineage>
        <taxon>Eukaryota</taxon>
        <taxon>Sar</taxon>
        <taxon>Alveolata</taxon>
        <taxon>Dinophyceae</taxon>
        <taxon>Suessiales</taxon>
        <taxon>Symbiodiniaceae</taxon>
        <taxon>Durusdinium</taxon>
    </lineage>
</organism>
<evidence type="ECO:0000256" key="1">
    <source>
        <dbReference type="SAM" id="MobiDB-lite"/>
    </source>
</evidence>
<keyword evidence="3" id="KW-1185">Reference proteome</keyword>
<feature type="region of interest" description="Disordered" evidence="1">
    <location>
        <begin position="75"/>
        <end position="248"/>
    </location>
</feature>
<name>A0ABP0K1W5_9DINO</name>
<proteinExistence type="predicted"/>
<accession>A0ABP0K1W5</accession>
<feature type="non-terminal residue" evidence="2">
    <location>
        <position position="1"/>
    </location>
</feature>
<feature type="compositionally biased region" description="Low complexity" evidence="1">
    <location>
        <begin position="140"/>
        <end position="161"/>
    </location>
</feature>
<evidence type="ECO:0000313" key="3">
    <source>
        <dbReference type="Proteomes" id="UP001642464"/>
    </source>
</evidence>
<dbReference type="Proteomes" id="UP001642464">
    <property type="component" value="Unassembled WGS sequence"/>
</dbReference>
<evidence type="ECO:0000313" key="2">
    <source>
        <dbReference type="EMBL" id="CAK9020554.1"/>
    </source>
</evidence>
<gene>
    <name evidence="2" type="ORF">SCF082_LOCUS14957</name>
</gene>
<comment type="caution">
    <text evidence="2">The sequence shown here is derived from an EMBL/GenBank/DDBJ whole genome shotgun (WGS) entry which is preliminary data.</text>
</comment>
<reference evidence="2 3" key="1">
    <citation type="submission" date="2024-02" db="EMBL/GenBank/DDBJ databases">
        <authorList>
            <person name="Chen Y."/>
            <person name="Shah S."/>
            <person name="Dougan E. K."/>
            <person name="Thang M."/>
            <person name="Chan C."/>
        </authorList>
    </citation>
    <scope>NUCLEOTIDE SEQUENCE [LARGE SCALE GENOMIC DNA]</scope>
</reference>
<protein>
    <submittedName>
        <fullName evidence="2">Uncharacterized protein</fullName>
    </submittedName>
</protein>
<feature type="compositionally biased region" description="Basic and acidic residues" evidence="1">
    <location>
        <begin position="238"/>
        <end position="248"/>
    </location>
</feature>
<sequence>GDDQVFAPRKSSVQLCSLEATGVPDFDTDVFATTEDLEGPELETHVVQPIPPTPPAAAVKVHRFAAGRAMALLQAAKCPRPETPSDISPSHRRASDAPRLAAPEKLAVPCRTAESDLPRHFSVPPKTPAANGATSSARPGSAADSPSTGSTGSTISTRATSPSAVSHELLGEQLQKSRPNQKALGNLPVPEGTGVTPCLRQVQVTQVPKSQGKSRFGRHLKTDEVSRPTSPRPRSPKAKVDEKLGEMRPGEVFHEKMDEEEDEAPYSAWMPTRFANVRREGRSSTPPRREKDQSWRPDHIPVTCVIKRSRHRKGPKEKLLLLPFSANQEDPRFRHLWETLDAEQDLMSEQLNHLQRFVSVRY</sequence>
<feature type="compositionally biased region" description="Polar residues" evidence="1">
    <location>
        <begin position="202"/>
        <end position="213"/>
    </location>
</feature>